<dbReference type="Pfam" id="PF13456">
    <property type="entry name" value="RVT_3"/>
    <property type="match status" value="1"/>
</dbReference>
<proteinExistence type="predicted"/>
<dbReference type="SUPFAM" id="SSF53098">
    <property type="entry name" value="Ribonuclease H-like"/>
    <property type="match status" value="1"/>
</dbReference>
<dbReference type="PANTHER" id="PTHR47723">
    <property type="entry name" value="OS05G0353850 PROTEIN"/>
    <property type="match status" value="1"/>
</dbReference>
<dbReference type="GO" id="GO:0003676">
    <property type="term" value="F:nucleic acid binding"/>
    <property type="evidence" value="ECO:0007669"/>
    <property type="project" value="InterPro"/>
</dbReference>
<evidence type="ECO:0000313" key="2">
    <source>
        <dbReference type="EMBL" id="PHT68291.1"/>
    </source>
</evidence>
<sequence length="123" mass="13593">MEPIQREYKATVHAINKYKPPATYVKLNMDGSGRQGLDGASGIIQNCSGKLICAFAKPLGTSTSNWAEISAMLHGVKWCLNNVYTNIIAESNSKILLDYVMGINNLLEDHGIGHRTKKIHHQQ</sequence>
<dbReference type="Proteomes" id="UP000222542">
    <property type="component" value="Unassembled WGS sequence"/>
</dbReference>
<accession>A0A2G2YFD7</accession>
<organism evidence="2 3">
    <name type="scientific">Capsicum annuum</name>
    <name type="common">Capsicum pepper</name>
    <dbReference type="NCBI Taxonomy" id="4072"/>
    <lineage>
        <taxon>Eukaryota</taxon>
        <taxon>Viridiplantae</taxon>
        <taxon>Streptophyta</taxon>
        <taxon>Embryophyta</taxon>
        <taxon>Tracheophyta</taxon>
        <taxon>Spermatophyta</taxon>
        <taxon>Magnoliopsida</taxon>
        <taxon>eudicotyledons</taxon>
        <taxon>Gunneridae</taxon>
        <taxon>Pentapetalae</taxon>
        <taxon>asterids</taxon>
        <taxon>lamiids</taxon>
        <taxon>Solanales</taxon>
        <taxon>Solanaceae</taxon>
        <taxon>Solanoideae</taxon>
        <taxon>Capsiceae</taxon>
        <taxon>Capsicum</taxon>
    </lineage>
</organism>
<protein>
    <recommendedName>
        <fullName evidence="1">RNase H type-1 domain-containing protein</fullName>
    </recommendedName>
</protein>
<dbReference type="Gene3D" id="3.30.420.10">
    <property type="entry name" value="Ribonuclease H-like superfamily/Ribonuclease H"/>
    <property type="match status" value="1"/>
</dbReference>
<dbReference type="PANTHER" id="PTHR47723:SF19">
    <property type="entry name" value="POLYNUCLEOTIDYL TRANSFERASE, RIBONUCLEASE H-LIKE SUPERFAMILY PROTEIN"/>
    <property type="match status" value="1"/>
</dbReference>
<dbReference type="InterPro" id="IPR053151">
    <property type="entry name" value="RNase_H-like"/>
</dbReference>
<dbReference type="InterPro" id="IPR012337">
    <property type="entry name" value="RNaseH-like_sf"/>
</dbReference>
<evidence type="ECO:0000259" key="1">
    <source>
        <dbReference type="Pfam" id="PF13456"/>
    </source>
</evidence>
<dbReference type="InterPro" id="IPR002156">
    <property type="entry name" value="RNaseH_domain"/>
</dbReference>
<dbReference type="GO" id="GO:0004523">
    <property type="term" value="F:RNA-DNA hybrid ribonuclease activity"/>
    <property type="evidence" value="ECO:0007669"/>
    <property type="project" value="InterPro"/>
</dbReference>
<evidence type="ECO:0000313" key="3">
    <source>
        <dbReference type="Proteomes" id="UP000222542"/>
    </source>
</evidence>
<comment type="caution">
    <text evidence="2">The sequence shown here is derived from an EMBL/GenBank/DDBJ whole genome shotgun (WGS) entry which is preliminary data.</text>
</comment>
<dbReference type="AlphaFoldDB" id="A0A2G2YFD7"/>
<dbReference type="InterPro" id="IPR036397">
    <property type="entry name" value="RNaseH_sf"/>
</dbReference>
<name>A0A2G2YFD7_CAPAN</name>
<dbReference type="EMBL" id="AYRZ02000011">
    <property type="protein sequence ID" value="PHT68291.1"/>
    <property type="molecule type" value="Genomic_DNA"/>
</dbReference>
<dbReference type="STRING" id="4072.A0A2G2YFD7"/>
<dbReference type="InterPro" id="IPR044730">
    <property type="entry name" value="RNase_H-like_dom_plant"/>
</dbReference>
<dbReference type="Gramene" id="PHT68291">
    <property type="protein sequence ID" value="PHT68291"/>
    <property type="gene ID" value="T459_27778"/>
</dbReference>
<keyword evidence="3" id="KW-1185">Reference proteome</keyword>
<dbReference type="CDD" id="cd06222">
    <property type="entry name" value="RNase_H_like"/>
    <property type="match status" value="1"/>
</dbReference>
<reference evidence="2 3" key="2">
    <citation type="journal article" date="2017" name="Genome Biol.">
        <title>New reference genome sequences of hot pepper reveal the massive evolution of plant disease-resistance genes by retroduplication.</title>
        <authorList>
            <person name="Kim S."/>
            <person name="Park J."/>
            <person name="Yeom S.I."/>
            <person name="Kim Y.M."/>
            <person name="Seo E."/>
            <person name="Kim K.T."/>
            <person name="Kim M.S."/>
            <person name="Lee J.M."/>
            <person name="Cheong K."/>
            <person name="Shin H.S."/>
            <person name="Kim S.B."/>
            <person name="Han K."/>
            <person name="Lee J."/>
            <person name="Park M."/>
            <person name="Lee H.A."/>
            <person name="Lee H.Y."/>
            <person name="Lee Y."/>
            <person name="Oh S."/>
            <person name="Lee J.H."/>
            <person name="Choi E."/>
            <person name="Choi E."/>
            <person name="Lee S.E."/>
            <person name="Jeon J."/>
            <person name="Kim H."/>
            <person name="Choi G."/>
            <person name="Song H."/>
            <person name="Lee J."/>
            <person name="Lee S.C."/>
            <person name="Kwon J.K."/>
            <person name="Lee H.Y."/>
            <person name="Koo N."/>
            <person name="Hong Y."/>
            <person name="Kim R.W."/>
            <person name="Kang W.H."/>
            <person name="Huh J.H."/>
            <person name="Kang B.C."/>
            <person name="Yang T.J."/>
            <person name="Lee Y.H."/>
            <person name="Bennetzen J.L."/>
            <person name="Choi D."/>
        </authorList>
    </citation>
    <scope>NUCLEOTIDE SEQUENCE [LARGE SCALE GENOMIC DNA]</scope>
    <source>
        <strain evidence="3">cv. CM334</strain>
    </source>
</reference>
<gene>
    <name evidence="2" type="ORF">T459_27778</name>
</gene>
<reference evidence="2 3" key="1">
    <citation type="journal article" date="2014" name="Nat. Genet.">
        <title>Genome sequence of the hot pepper provides insights into the evolution of pungency in Capsicum species.</title>
        <authorList>
            <person name="Kim S."/>
            <person name="Park M."/>
            <person name="Yeom S.I."/>
            <person name="Kim Y.M."/>
            <person name="Lee J.M."/>
            <person name="Lee H.A."/>
            <person name="Seo E."/>
            <person name="Choi J."/>
            <person name="Cheong K."/>
            <person name="Kim K.T."/>
            <person name="Jung K."/>
            <person name="Lee G.W."/>
            <person name="Oh S.K."/>
            <person name="Bae C."/>
            <person name="Kim S.B."/>
            <person name="Lee H.Y."/>
            <person name="Kim S.Y."/>
            <person name="Kim M.S."/>
            <person name="Kang B.C."/>
            <person name="Jo Y.D."/>
            <person name="Yang H.B."/>
            <person name="Jeong H.J."/>
            <person name="Kang W.H."/>
            <person name="Kwon J.K."/>
            <person name="Shin C."/>
            <person name="Lim J.Y."/>
            <person name="Park J.H."/>
            <person name="Huh J.H."/>
            <person name="Kim J.S."/>
            <person name="Kim B.D."/>
            <person name="Cohen O."/>
            <person name="Paran I."/>
            <person name="Suh M.C."/>
            <person name="Lee S.B."/>
            <person name="Kim Y.K."/>
            <person name="Shin Y."/>
            <person name="Noh S.J."/>
            <person name="Park J."/>
            <person name="Seo Y.S."/>
            <person name="Kwon S.Y."/>
            <person name="Kim H.A."/>
            <person name="Park J.M."/>
            <person name="Kim H.J."/>
            <person name="Choi S.B."/>
            <person name="Bosland P.W."/>
            <person name="Reeves G."/>
            <person name="Jo S.H."/>
            <person name="Lee B.W."/>
            <person name="Cho H.T."/>
            <person name="Choi H.S."/>
            <person name="Lee M.S."/>
            <person name="Yu Y."/>
            <person name="Do Choi Y."/>
            <person name="Park B.S."/>
            <person name="van Deynze A."/>
            <person name="Ashrafi H."/>
            <person name="Hill T."/>
            <person name="Kim W.T."/>
            <person name="Pai H.S."/>
            <person name="Ahn H.K."/>
            <person name="Yeam I."/>
            <person name="Giovannoni J.J."/>
            <person name="Rose J.K."/>
            <person name="Sorensen I."/>
            <person name="Lee S.J."/>
            <person name="Kim R.W."/>
            <person name="Choi I.Y."/>
            <person name="Choi B.S."/>
            <person name="Lim J.S."/>
            <person name="Lee Y.H."/>
            <person name="Choi D."/>
        </authorList>
    </citation>
    <scope>NUCLEOTIDE SEQUENCE [LARGE SCALE GENOMIC DNA]</scope>
    <source>
        <strain evidence="3">cv. CM334</strain>
    </source>
</reference>
<feature type="domain" description="RNase H type-1" evidence="1">
    <location>
        <begin position="28"/>
        <end position="105"/>
    </location>
</feature>